<evidence type="ECO:0000256" key="6">
    <source>
        <dbReference type="ARBA" id="ARBA00023136"/>
    </source>
</evidence>
<feature type="domain" description="Glycine transporter" evidence="9">
    <location>
        <begin position="106"/>
        <end position="179"/>
    </location>
</feature>
<keyword evidence="6 8" id="KW-0472">Membrane</keyword>
<feature type="transmembrane region" description="Helical" evidence="8">
    <location>
        <begin position="78"/>
        <end position="96"/>
    </location>
</feature>
<evidence type="ECO:0000256" key="2">
    <source>
        <dbReference type="ARBA" id="ARBA00008193"/>
    </source>
</evidence>
<keyword evidence="4 8" id="KW-0812">Transmembrane</keyword>
<comment type="caution">
    <text evidence="10">The sequence shown here is derived from an EMBL/GenBank/DDBJ whole genome shotgun (WGS) entry which is preliminary data.</text>
</comment>
<dbReference type="GO" id="GO:0005886">
    <property type="term" value="C:plasma membrane"/>
    <property type="evidence" value="ECO:0007669"/>
    <property type="project" value="UniProtKB-SubCell"/>
</dbReference>
<feature type="compositionally biased region" description="Basic and acidic residues" evidence="7">
    <location>
        <begin position="317"/>
        <end position="328"/>
    </location>
</feature>
<dbReference type="RefSeq" id="WP_251173342.1">
    <property type="nucleotide sequence ID" value="NZ_BQKC01000001.1"/>
</dbReference>
<dbReference type="Pfam" id="PF03458">
    <property type="entry name" value="Gly_transporter"/>
    <property type="match status" value="2"/>
</dbReference>
<dbReference type="EMBL" id="BQKC01000001">
    <property type="protein sequence ID" value="GJM54363.1"/>
    <property type="molecule type" value="Genomic_DNA"/>
</dbReference>
<feature type="compositionally biased region" description="Gly residues" evidence="7">
    <location>
        <begin position="329"/>
        <end position="341"/>
    </location>
</feature>
<dbReference type="InterPro" id="IPR005115">
    <property type="entry name" value="Gly_transporter"/>
</dbReference>
<comment type="subcellular location">
    <subcellularLocation>
        <location evidence="1">Cell membrane</location>
        <topology evidence="1">Multi-pass membrane protein</topology>
    </subcellularLocation>
</comment>
<evidence type="ECO:0000256" key="8">
    <source>
        <dbReference type="SAM" id="Phobius"/>
    </source>
</evidence>
<dbReference type="PANTHER" id="PTHR30506">
    <property type="entry name" value="INNER MEMBRANE PROTEIN"/>
    <property type="match status" value="1"/>
</dbReference>
<evidence type="ECO:0000313" key="11">
    <source>
        <dbReference type="Proteomes" id="UP001055025"/>
    </source>
</evidence>
<reference evidence="10" key="1">
    <citation type="journal article" date="2022" name="Int. J. Syst. Evol. Microbiol.">
        <title>Granulimonas faecalis gen. nov., sp. nov., and Leptogranulimonas caecicola gen. nov., sp. nov., novel lactate-producing Atopobiaceae bacteria isolated from mouse intestines, and an emended description of the family Atopobiaceae.</title>
        <authorList>
            <person name="Morinaga K."/>
            <person name="Kusada H."/>
            <person name="Sakamoto S."/>
            <person name="Murakami T."/>
            <person name="Toyoda A."/>
            <person name="Mori H."/>
            <person name="Meng X.Y."/>
            <person name="Takashino M."/>
            <person name="Murotomi K."/>
            <person name="Tamaki H."/>
        </authorList>
    </citation>
    <scope>NUCLEOTIDE SEQUENCE</scope>
    <source>
        <strain evidence="10">OPF53</strain>
    </source>
</reference>
<comment type="similarity">
    <text evidence="2">Belongs to the UPF0126 family.</text>
</comment>
<protein>
    <recommendedName>
        <fullName evidence="9">Glycine transporter domain-containing protein</fullName>
    </recommendedName>
</protein>
<dbReference type="Proteomes" id="UP001055025">
    <property type="component" value="Unassembled WGS sequence"/>
</dbReference>
<gene>
    <name evidence="10" type="ORF">ATOP_00180</name>
</gene>
<feature type="region of interest" description="Disordered" evidence="7">
    <location>
        <begin position="296"/>
        <end position="341"/>
    </location>
</feature>
<dbReference type="AlphaFoldDB" id="A0AAV5B0W6"/>
<sequence length="341" mass="36519">MESFFTSLNPQFSVLAMPQWIDMAAVVVGAAFGGLTATERKLDLFGAAGLGMLCGLGGGLIRDMIMQRGTVFMLDSPWAIPVAAVAGMVAFFFSGLFRRIDRITAVVDILSVGIYTATGTDKAVVAGLTFVACLLMGVLTGVGGGMLRDIFLGDVPQIFRPGNLYACCALLSGAAYYGLVYMGLVKGVAVVACVAVCCLLRWASLRYNIQTPSQVDLTPRVIDYTRRLKARQPGDVSYHIPYRASRYGHGVRGSQEPTRPLTVAEQARHKRVEEQERAQLKDELKAEIKEELAAEERLADAGQATGSAEAIFGTPETMDRLEHRRGEGDGPSDGGTDGKGA</sequence>
<feature type="transmembrane region" description="Helical" evidence="8">
    <location>
        <begin position="44"/>
        <end position="66"/>
    </location>
</feature>
<keyword evidence="5 8" id="KW-1133">Transmembrane helix</keyword>
<evidence type="ECO:0000256" key="3">
    <source>
        <dbReference type="ARBA" id="ARBA00022475"/>
    </source>
</evidence>
<evidence type="ECO:0000313" key="10">
    <source>
        <dbReference type="EMBL" id="GJM54363.1"/>
    </source>
</evidence>
<feature type="transmembrane region" description="Helical" evidence="8">
    <location>
        <begin position="184"/>
        <end position="203"/>
    </location>
</feature>
<evidence type="ECO:0000256" key="1">
    <source>
        <dbReference type="ARBA" id="ARBA00004651"/>
    </source>
</evidence>
<name>A0AAV5B0W6_9ACTN</name>
<feature type="region of interest" description="Disordered" evidence="7">
    <location>
        <begin position="248"/>
        <end position="278"/>
    </location>
</feature>
<evidence type="ECO:0000256" key="7">
    <source>
        <dbReference type="SAM" id="MobiDB-lite"/>
    </source>
</evidence>
<proteinExistence type="inferred from homology"/>
<dbReference type="PANTHER" id="PTHR30506:SF3">
    <property type="entry name" value="UPF0126 INNER MEMBRANE PROTEIN YADS-RELATED"/>
    <property type="match status" value="1"/>
</dbReference>
<evidence type="ECO:0000259" key="9">
    <source>
        <dbReference type="Pfam" id="PF03458"/>
    </source>
</evidence>
<feature type="transmembrane region" description="Helical" evidence="8">
    <location>
        <begin position="20"/>
        <end position="37"/>
    </location>
</feature>
<feature type="transmembrane region" description="Helical" evidence="8">
    <location>
        <begin position="124"/>
        <end position="146"/>
    </location>
</feature>
<keyword evidence="3" id="KW-1003">Cell membrane</keyword>
<accession>A0AAV5B0W6</accession>
<feature type="domain" description="Glycine transporter" evidence="9">
    <location>
        <begin position="20"/>
        <end position="93"/>
    </location>
</feature>
<evidence type="ECO:0000256" key="5">
    <source>
        <dbReference type="ARBA" id="ARBA00022989"/>
    </source>
</evidence>
<organism evidence="10 11">
    <name type="scientific">Granulimonas faecalis</name>
    <dbReference type="NCBI Taxonomy" id="2894155"/>
    <lineage>
        <taxon>Bacteria</taxon>
        <taxon>Bacillati</taxon>
        <taxon>Actinomycetota</taxon>
        <taxon>Coriobacteriia</taxon>
        <taxon>Coriobacteriales</taxon>
        <taxon>Kribbibacteriaceae</taxon>
        <taxon>Granulimonas</taxon>
    </lineage>
</organism>
<evidence type="ECO:0000256" key="4">
    <source>
        <dbReference type="ARBA" id="ARBA00022692"/>
    </source>
</evidence>
<keyword evidence="11" id="KW-1185">Reference proteome</keyword>